<keyword evidence="3" id="KW-1185">Reference proteome</keyword>
<sequence length="157" mass="17683">MRIQRARVRPASLIHTHCADERLPAGELRGRRFSLPCRHGQQRLACPRRPRTDVAAAAHHIGGFATQRGQRHGFRLGLYSVWQRRQPSPIDGITQHRQRRQALTGCQLWIADEQHHHAADEPQQHQQASSDAQPAMHQVGPALGGGTQRHGPCPQKR</sequence>
<protein>
    <submittedName>
        <fullName evidence="2">Uncharacterized protein</fullName>
    </submittedName>
</protein>
<organism evidence="2 3">
    <name type="scientific">Rhizopus oryzae</name>
    <name type="common">Mucormycosis agent</name>
    <name type="synonym">Rhizopus arrhizus var. delemar</name>
    <dbReference type="NCBI Taxonomy" id="64495"/>
    <lineage>
        <taxon>Eukaryota</taxon>
        <taxon>Fungi</taxon>
        <taxon>Fungi incertae sedis</taxon>
        <taxon>Mucoromycota</taxon>
        <taxon>Mucoromycotina</taxon>
        <taxon>Mucoromycetes</taxon>
        <taxon>Mucorales</taxon>
        <taxon>Mucorineae</taxon>
        <taxon>Rhizopodaceae</taxon>
        <taxon>Rhizopus</taxon>
    </lineage>
</organism>
<dbReference type="EMBL" id="JAANQT010007603">
    <property type="protein sequence ID" value="KAG1286160.1"/>
    <property type="molecule type" value="Genomic_DNA"/>
</dbReference>
<evidence type="ECO:0000256" key="1">
    <source>
        <dbReference type="SAM" id="MobiDB-lite"/>
    </source>
</evidence>
<accession>A0A9P6WTU4</accession>
<gene>
    <name evidence="2" type="ORF">G6F64_014212</name>
</gene>
<evidence type="ECO:0000313" key="2">
    <source>
        <dbReference type="EMBL" id="KAG1286160.1"/>
    </source>
</evidence>
<comment type="caution">
    <text evidence="2">The sequence shown here is derived from an EMBL/GenBank/DDBJ whole genome shotgun (WGS) entry which is preliminary data.</text>
</comment>
<dbReference type="Proteomes" id="UP000716291">
    <property type="component" value="Unassembled WGS sequence"/>
</dbReference>
<proteinExistence type="predicted"/>
<dbReference type="AlphaFoldDB" id="A0A9P6WTU4"/>
<reference evidence="2" key="1">
    <citation type="journal article" date="2020" name="Microb. Genom.">
        <title>Genetic diversity of clinical and environmental Mucorales isolates obtained from an investigation of mucormycosis cases among solid organ transplant recipients.</title>
        <authorList>
            <person name="Nguyen M.H."/>
            <person name="Kaul D."/>
            <person name="Muto C."/>
            <person name="Cheng S.J."/>
            <person name="Richter R.A."/>
            <person name="Bruno V.M."/>
            <person name="Liu G."/>
            <person name="Beyhan S."/>
            <person name="Sundermann A.J."/>
            <person name="Mounaud S."/>
            <person name="Pasculle A.W."/>
            <person name="Nierman W.C."/>
            <person name="Driscoll E."/>
            <person name="Cumbie R."/>
            <person name="Clancy C.J."/>
            <person name="Dupont C.L."/>
        </authorList>
    </citation>
    <scope>NUCLEOTIDE SEQUENCE</scope>
    <source>
        <strain evidence="2">GL11</strain>
    </source>
</reference>
<feature type="region of interest" description="Disordered" evidence="1">
    <location>
        <begin position="116"/>
        <end position="157"/>
    </location>
</feature>
<name>A0A9P6WTU4_RHIOR</name>
<evidence type="ECO:0000313" key="3">
    <source>
        <dbReference type="Proteomes" id="UP000716291"/>
    </source>
</evidence>